<dbReference type="Proteomes" id="UP001139971">
    <property type="component" value="Unassembled WGS sequence"/>
</dbReference>
<protein>
    <submittedName>
        <fullName evidence="2">Uncharacterized protein</fullName>
    </submittedName>
</protein>
<accession>A0A9X3YIE9</accession>
<reference evidence="2" key="1">
    <citation type="submission" date="2023-02" db="EMBL/GenBank/DDBJ databases">
        <title>Tahibacter soli sp. nov. isolated from soil.</title>
        <authorList>
            <person name="Baek J.H."/>
            <person name="Lee J.K."/>
            <person name="Choi D.G."/>
            <person name="Jeon C.O."/>
        </authorList>
    </citation>
    <scope>NUCLEOTIDE SEQUENCE</scope>
    <source>
        <strain evidence="2">BL</strain>
    </source>
</reference>
<organism evidence="2 3">
    <name type="scientific">Tahibacter soli</name>
    <dbReference type="NCBI Taxonomy" id="2983605"/>
    <lineage>
        <taxon>Bacteria</taxon>
        <taxon>Pseudomonadati</taxon>
        <taxon>Pseudomonadota</taxon>
        <taxon>Gammaproteobacteria</taxon>
        <taxon>Lysobacterales</taxon>
        <taxon>Rhodanobacteraceae</taxon>
        <taxon>Tahibacter</taxon>
    </lineage>
</organism>
<dbReference type="RefSeq" id="WP_263544631.1">
    <property type="nucleotide sequence ID" value="NZ_JAOVZO020000015.1"/>
</dbReference>
<evidence type="ECO:0000256" key="1">
    <source>
        <dbReference type="SAM" id="MobiDB-lite"/>
    </source>
</evidence>
<proteinExistence type="predicted"/>
<keyword evidence="3" id="KW-1185">Reference proteome</keyword>
<name>A0A9X3YIE9_9GAMM</name>
<dbReference type="EMBL" id="JAOVZO020000015">
    <property type="protein sequence ID" value="MDC8012939.1"/>
    <property type="molecule type" value="Genomic_DNA"/>
</dbReference>
<gene>
    <name evidence="2" type="ORF">OD750_010325</name>
</gene>
<feature type="region of interest" description="Disordered" evidence="1">
    <location>
        <begin position="1"/>
        <end position="78"/>
    </location>
</feature>
<comment type="caution">
    <text evidence="2">The sequence shown here is derived from an EMBL/GenBank/DDBJ whole genome shotgun (WGS) entry which is preliminary data.</text>
</comment>
<sequence>MSNTRPRYPSSGGSYIDDGKTLTRVTEPTVADPGKTARTAASPPPAKERAARTKAPKAAPSTPTVDENTHGPAAPADA</sequence>
<evidence type="ECO:0000313" key="3">
    <source>
        <dbReference type="Proteomes" id="UP001139971"/>
    </source>
</evidence>
<dbReference type="AlphaFoldDB" id="A0A9X3YIE9"/>
<evidence type="ECO:0000313" key="2">
    <source>
        <dbReference type="EMBL" id="MDC8012939.1"/>
    </source>
</evidence>